<feature type="domain" description="FAD-binding FR-type" evidence="9">
    <location>
        <begin position="1"/>
        <end position="101"/>
    </location>
</feature>
<keyword evidence="6" id="KW-0408">Iron</keyword>
<dbReference type="SUPFAM" id="SSF54292">
    <property type="entry name" value="2Fe-2S ferredoxin-like"/>
    <property type="match status" value="1"/>
</dbReference>
<dbReference type="Gene3D" id="3.40.50.80">
    <property type="entry name" value="Nucleotide-binding domain of ferredoxin-NADP reductase (FNR) module"/>
    <property type="match status" value="1"/>
</dbReference>
<keyword evidence="5" id="KW-0560">Oxidoreductase</keyword>
<evidence type="ECO:0000256" key="7">
    <source>
        <dbReference type="ARBA" id="ARBA00023014"/>
    </source>
</evidence>
<evidence type="ECO:0000313" key="10">
    <source>
        <dbReference type="EMBL" id="MBE1525132.1"/>
    </source>
</evidence>
<evidence type="ECO:0000256" key="3">
    <source>
        <dbReference type="ARBA" id="ARBA00022714"/>
    </source>
</evidence>
<dbReference type="PROSITE" id="PS51384">
    <property type="entry name" value="FAD_FR"/>
    <property type="match status" value="1"/>
</dbReference>
<evidence type="ECO:0000256" key="5">
    <source>
        <dbReference type="ARBA" id="ARBA00023002"/>
    </source>
</evidence>
<evidence type="ECO:0000256" key="1">
    <source>
        <dbReference type="ARBA" id="ARBA00001974"/>
    </source>
</evidence>
<dbReference type="Pfam" id="PF22290">
    <property type="entry name" value="DmmA-like_N"/>
    <property type="match status" value="1"/>
</dbReference>
<evidence type="ECO:0000259" key="8">
    <source>
        <dbReference type="PROSITE" id="PS51085"/>
    </source>
</evidence>
<reference evidence="10 11" key="1">
    <citation type="submission" date="2020-10" db="EMBL/GenBank/DDBJ databases">
        <title>Sequencing the genomes of 1000 actinobacteria strains.</title>
        <authorList>
            <person name="Klenk H.-P."/>
        </authorList>
    </citation>
    <scope>NUCLEOTIDE SEQUENCE [LARGE SCALE GENOMIC DNA]</scope>
    <source>
        <strain evidence="10 11">DSM 15666</strain>
    </source>
</reference>
<comment type="cofactor">
    <cofactor evidence="1">
        <name>FAD</name>
        <dbReference type="ChEBI" id="CHEBI:57692"/>
    </cofactor>
</comment>
<dbReference type="InterPro" id="IPR050415">
    <property type="entry name" value="MRET"/>
</dbReference>
<dbReference type="InterPro" id="IPR017938">
    <property type="entry name" value="Riboflavin_synthase-like_b-brl"/>
</dbReference>
<dbReference type="SUPFAM" id="SSF52343">
    <property type="entry name" value="Ferredoxin reductase-like, C-terminal NADP-linked domain"/>
    <property type="match status" value="1"/>
</dbReference>
<accession>A0ABR9JHZ1</accession>
<evidence type="ECO:0000313" key="11">
    <source>
        <dbReference type="Proteomes" id="UP000643525"/>
    </source>
</evidence>
<dbReference type="InterPro" id="IPR017927">
    <property type="entry name" value="FAD-bd_FR_type"/>
</dbReference>
<protein>
    <submittedName>
        <fullName evidence="10">Ferredoxin-NADP reductase</fullName>
    </submittedName>
</protein>
<dbReference type="InterPro" id="IPR039261">
    <property type="entry name" value="FNR_nucleotide-bd"/>
</dbReference>
<proteinExistence type="predicted"/>
<dbReference type="Proteomes" id="UP000643525">
    <property type="component" value="Unassembled WGS sequence"/>
</dbReference>
<keyword evidence="3" id="KW-0001">2Fe-2S</keyword>
<sequence>MTMLQLVVTEITEASPQVRTLTLARPDRASLPSFTPGSHLVLECGPSVNAYSLLGDSRMPSAYTISVLKLGAGRGGSRWLHERSPGDMVTVRPPRSMFPPMQKARKHLLIAGGIGVTPILSHLRAAARWGHQTEVLYSHRPGHGTHLDELRQLAPESLRCFTRRSEFHAALQESLGRQPIGTHLYCCGPESFMDTVCRSAEEFGWPEGRIHTERFGADALDPGAPFEVVLRDSQRTVTVEPGRSLLEVLEETGISVPNLCRQGFCGECRIPVTAGTPLHRDHYLEDQEKAADDSLMCCVSRAQTDSLEVPL</sequence>
<dbReference type="InterPro" id="IPR012675">
    <property type="entry name" value="Beta-grasp_dom_sf"/>
</dbReference>
<dbReference type="CDD" id="cd00207">
    <property type="entry name" value="fer2"/>
    <property type="match status" value="1"/>
</dbReference>
<keyword evidence="7" id="KW-0411">Iron-sulfur</keyword>
<dbReference type="Gene3D" id="3.10.20.30">
    <property type="match status" value="1"/>
</dbReference>
<organism evidence="10 11">
    <name type="scientific">Nesterenkonia lutea</name>
    <dbReference type="NCBI Taxonomy" id="272919"/>
    <lineage>
        <taxon>Bacteria</taxon>
        <taxon>Bacillati</taxon>
        <taxon>Actinomycetota</taxon>
        <taxon>Actinomycetes</taxon>
        <taxon>Micrococcales</taxon>
        <taxon>Micrococcaceae</taxon>
        <taxon>Nesterenkonia</taxon>
    </lineage>
</organism>
<dbReference type="PANTHER" id="PTHR47354">
    <property type="entry name" value="NADH OXIDOREDUCTASE HCR"/>
    <property type="match status" value="1"/>
</dbReference>
<evidence type="ECO:0000259" key="9">
    <source>
        <dbReference type="PROSITE" id="PS51384"/>
    </source>
</evidence>
<keyword evidence="2" id="KW-0285">Flavoprotein</keyword>
<dbReference type="PANTHER" id="PTHR47354:SF1">
    <property type="entry name" value="CARNITINE MONOOXYGENASE REDUCTASE SUBUNIT"/>
    <property type="match status" value="1"/>
</dbReference>
<feature type="domain" description="2Fe-2S ferredoxin-type" evidence="8">
    <location>
        <begin position="224"/>
        <end position="311"/>
    </location>
</feature>
<dbReference type="EMBL" id="JADBED010000001">
    <property type="protein sequence ID" value="MBE1525132.1"/>
    <property type="molecule type" value="Genomic_DNA"/>
</dbReference>
<dbReference type="InterPro" id="IPR036010">
    <property type="entry name" value="2Fe-2S_ferredoxin-like_sf"/>
</dbReference>
<dbReference type="Pfam" id="PF00111">
    <property type="entry name" value="Fer2"/>
    <property type="match status" value="1"/>
</dbReference>
<dbReference type="Gene3D" id="2.40.30.10">
    <property type="entry name" value="Translation factors"/>
    <property type="match status" value="1"/>
</dbReference>
<dbReference type="InterPro" id="IPR001041">
    <property type="entry name" value="2Fe-2S_ferredoxin-type"/>
</dbReference>
<evidence type="ECO:0000256" key="2">
    <source>
        <dbReference type="ARBA" id="ARBA00022630"/>
    </source>
</evidence>
<dbReference type="PRINTS" id="PR00409">
    <property type="entry name" value="PHDIOXRDTASE"/>
</dbReference>
<comment type="caution">
    <text evidence="10">The sequence shown here is derived from an EMBL/GenBank/DDBJ whole genome shotgun (WGS) entry which is preliminary data.</text>
</comment>
<dbReference type="InterPro" id="IPR054582">
    <property type="entry name" value="DmmA-like_N"/>
</dbReference>
<keyword evidence="4" id="KW-0479">Metal-binding</keyword>
<dbReference type="CDD" id="cd06185">
    <property type="entry name" value="PDR_like"/>
    <property type="match status" value="1"/>
</dbReference>
<evidence type="ECO:0000256" key="4">
    <source>
        <dbReference type="ARBA" id="ARBA00022723"/>
    </source>
</evidence>
<keyword evidence="11" id="KW-1185">Reference proteome</keyword>
<gene>
    <name evidence="10" type="ORF">H4W27_002250</name>
</gene>
<dbReference type="SUPFAM" id="SSF63380">
    <property type="entry name" value="Riboflavin synthase domain-like"/>
    <property type="match status" value="1"/>
</dbReference>
<dbReference type="PROSITE" id="PS51085">
    <property type="entry name" value="2FE2S_FER_2"/>
    <property type="match status" value="1"/>
</dbReference>
<name>A0ABR9JHZ1_9MICC</name>
<evidence type="ECO:0000256" key="6">
    <source>
        <dbReference type="ARBA" id="ARBA00023004"/>
    </source>
</evidence>